<dbReference type="Proteomes" id="UP001558850">
    <property type="component" value="Unassembled WGS sequence"/>
</dbReference>
<protein>
    <submittedName>
        <fullName evidence="1">Uncharacterized protein</fullName>
    </submittedName>
</protein>
<evidence type="ECO:0000313" key="1">
    <source>
        <dbReference type="EMBL" id="MEX3936338.1"/>
    </source>
</evidence>
<name>A0ACC6U9N5_9BURK</name>
<comment type="caution">
    <text evidence="1">The sequence shown here is derived from an EMBL/GenBank/DDBJ whole genome shotgun (WGS) entry which is preliminary data.</text>
</comment>
<sequence>MPIDWAATQANLGLALQVLRERESDTARLEGAASAFKAALIVFRDAKADYPTQQTERALQRVQTSINQQKNRKVAHY</sequence>
<keyword evidence="2" id="KW-1185">Reference proteome</keyword>
<proteinExistence type="predicted"/>
<organism evidence="1 2">
    <name type="scientific">Paraburkholderia phymatum</name>
    <dbReference type="NCBI Taxonomy" id="148447"/>
    <lineage>
        <taxon>Bacteria</taxon>
        <taxon>Pseudomonadati</taxon>
        <taxon>Pseudomonadota</taxon>
        <taxon>Betaproteobacteria</taxon>
        <taxon>Burkholderiales</taxon>
        <taxon>Burkholderiaceae</taxon>
        <taxon>Paraburkholderia</taxon>
    </lineage>
</organism>
<evidence type="ECO:0000313" key="2">
    <source>
        <dbReference type="Proteomes" id="UP001558850"/>
    </source>
</evidence>
<reference evidence="1" key="1">
    <citation type="submission" date="2024-07" db="EMBL/GenBank/DDBJ databases">
        <title>A survey of Mimosa microsymbionts across Brazilian biomes reveals a high diversity of Paraburkholderia nodulating endemic species, but also that Cupriavidus is common as a symbiont of widespread species.</title>
        <authorList>
            <person name="Rouws L."/>
            <person name="Barauna A."/>
            <person name="Beukes C."/>
            <person name="Rouws J.R.C."/>
            <person name="De Faria S.M."/>
            <person name="Gross E."/>
            <person name="Bueno Dos Reis Junior F."/>
            <person name="Simon M.F."/>
            <person name="Maluk M."/>
            <person name="Odee D.W."/>
            <person name="Kenicer G."/>
            <person name="Young J.P.W."/>
            <person name="Reis V.M."/>
            <person name="Zilli J."/>
            <person name="James E.K."/>
        </authorList>
    </citation>
    <scope>NUCLEOTIDE SEQUENCE</scope>
    <source>
        <strain evidence="1">EG181B</strain>
    </source>
</reference>
<dbReference type="EMBL" id="JBFRCH010000030">
    <property type="protein sequence ID" value="MEX3936338.1"/>
    <property type="molecule type" value="Genomic_DNA"/>
</dbReference>
<accession>A0ACC6U9N5</accession>
<gene>
    <name evidence="1" type="ORF">AB4Y32_31910</name>
</gene>